<dbReference type="PROSITE" id="PS50048">
    <property type="entry name" value="ZN2_CY6_FUNGAL_2"/>
    <property type="match status" value="1"/>
</dbReference>
<dbReference type="GO" id="GO:0000981">
    <property type="term" value="F:DNA-binding transcription factor activity, RNA polymerase II-specific"/>
    <property type="evidence" value="ECO:0007669"/>
    <property type="project" value="InterPro"/>
</dbReference>
<proteinExistence type="predicted"/>
<dbReference type="PANTHER" id="PTHR38791:SF1">
    <property type="entry name" value="TRANSCRIPTION FACTOR, PUTATIVE-RELATED"/>
    <property type="match status" value="1"/>
</dbReference>
<dbReference type="Pfam" id="PF11951">
    <property type="entry name" value="Fungal_trans_2"/>
    <property type="match status" value="1"/>
</dbReference>
<feature type="region of interest" description="Disordered" evidence="2">
    <location>
        <begin position="50"/>
        <end position="109"/>
    </location>
</feature>
<name>A0A8K0TT86_9PEZI</name>
<dbReference type="PANTHER" id="PTHR38791">
    <property type="entry name" value="ZN(II)2CYS6 TRANSCRIPTION FACTOR (EUROFUNG)-RELATED-RELATED"/>
    <property type="match status" value="1"/>
</dbReference>
<sequence>MLVDASKPCWACRKGRLICDFTKPACKKCQTRGTECPGYDAKPLVWIPNGTVKSKRRKNDKNQPAAKPKKQPEPEKQVELEEPKKQNLPKKKESQQVEPQDLEAASETSNAMIEQPARLLAKRVKLKADLVILSYEVVEYLNVRISPNAVAASDGPENPYRFPAEVASFLPFSMLYTLSCVALSHRIFQLQPGEHRSALTMRFQEHRGAAIRAISGGIQEQADQVNDETLFSVLTFLLSEVSGPQAQTIVSPTLSVDGSRESSPESVDDEPPPAAASSWRQHVDGAAAIIEMRGGLPELVVTRPSLKPLLTYFIVVDVMSGTTSPPLGPKKARRQLEILSVLPMIYGDGLLTSNPCPPELFALIIRINHLRSVLKATPVPADSFMPSVTELLNQVTSFSPDIWAAKTAASQAISSSSSRIEELDAVPEPAQPGGAARYAQSREFLNWRRLATVYKSSTALYCILSLIGSETSMPGSASKADPLELKALFQRTLSQNLRELCIARETRSDQMRRLVMWPLAIAGTQLEKGHDQMKDLVRRELHWQSVELGTSTPLVIREFLERLWAHGPEVDPEMHRTAWDAMFDKPYAFAV</sequence>
<dbReference type="EMBL" id="JAGPXD010000002">
    <property type="protein sequence ID" value="KAH7369142.1"/>
    <property type="molecule type" value="Genomic_DNA"/>
</dbReference>
<gene>
    <name evidence="4" type="ORF">B0T11DRAFT_350718</name>
</gene>
<evidence type="ECO:0000256" key="2">
    <source>
        <dbReference type="SAM" id="MobiDB-lite"/>
    </source>
</evidence>
<dbReference type="CDD" id="cd00067">
    <property type="entry name" value="GAL4"/>
    <property type="match status" value="1"/>
</dbReference>
<dbReference type="InterPro" id="IPR021858">
    <property type="entry name" value="Fun_TF"/>
</dbReference>
<dbReference type="Proteomes" id="UP000813385">
    <property type="component" value="Unassembled WGS sequence"/>
</dbReference>
<feature type="compositionally biased region" description="Basic and acidic residues" evidence="2">
    <location>
        <begin position="70"/>
        <end position="95"/>
    </location>
</feature>
<keyword evidence="5" id="KW-1185">Reference proteome</keyword>
<organism evidence="4 5">
    <name type="scientific">Plectosphaerella cucumerina</name>
    <dbReference type="NCBI Taxonomy" id="40658"/>
    <lineage>
        <taxon>Eukaryota</taxon>
        <taxon>Fungi</taxon>
        <taxon>Dikarya</taxon>
        <taxon>Ascomycota</taxon>
        <taxon>Pezizomycotina</taxon>
        <taxon>Sordariomycetes</taxon>
        <taxon>Hypocreomycetidae</taxon>
        <taxon>Glomerellales</taxon>
        <taxon>Plectosphaerellaceae</taxon>
        <taxon>Plectosphaerella</taxon>
    </lineage>
</organism>
<feature type="domain" description="Zn(2)-C6 fungal-type" evidence="3">
    <location>
        <begin position="8"/>
        <end position="36"/>
    </location>
</feature>
<dbReference type="SMART" id="SM00066">
    <property type="entry name" value="GAL4"/>
    <property type="match status" value="1"/>
</dbReference>
<evidence type="ECO:0000313" key="5">
    <source>
        <dbReference type="Proteomes" id="UP000813385"/>
    </source>
</evidence>
<dbReference type="InterPro" id="IPR053175">
    <property type="entry name" value="DHMBA_Reg_Transcription_Factor"/>
</dbReference>
<accession>A0A8K0TT86</accession>
<dbReference type="Gene3D" id="4.10.240.10">
    <property type="entry name" value="Zn(2)-C6 fungal-type DNA-binding domain"/>
    <property type="match status" value="1"/>
</dbReference>
<feature type="region of interest" description="Disordered" evidence="2">
    <location>
        <begin position="249"/>
        <end position="277"/>
    </location>
</feature>
<dbReference type="PROSITE" id="PS00463">
    <property type="entry name" value="ZN2_CY6_FUNGAL_1"/>
    <property type="match status" value="1"/>
</dbReference>
<dbReference type="SUPFAM" id="SSF57701">
    <property type="entry name" value="Zn2/Cys6 DNA-binding domain"/>
    <property type="match status" value="1"/>
</dbReference>
<dbReference type="OrthoDB" id="5386330at2759"/>
<reference evidence="4" key="1">
    <citation type="journal article" date="2021" name="Nat. Commun.">
        <title>Genetic determinants of endophytism in the Arabidopsis root mycobiome.</title>
        <authorList>
            <person name="Mesny F."/>
            <person name="Miyauchi S."/>
            <person name="Thiergart T."/>
            <person name="Pickel B."/>
            <person name="Atanasova L."/>
            <person name="Karlsson M."/>
            <person name="Huettel B."/>
            <person name="Barry K.W."/>
            <person name="Haridas S."/>
            <person name="Chen C."/>
            <person name="Bauer D."/>
            <person name="Andreopoulos W."/>
            <person name="Pangilinan J."/>
            <person name="LaButti K."/>
            <person name="Riley R."/>
            <person name="Lipzen A."/>
            <person name="Clum A."/>
            <person name="Drula E."/>
            <person name="Henrissat B."/>
            <person name="Kohler A."/>
            <person name="Grigoriev I.V."/>
            <person name="Martin F.M."/>
            <person name="Hacquard S."/>
        </authorList>
    </citation>
    <scope>NUCLEOTIDE SEQUENCE</scope>
    <source>
        <strain evidence="4">MPI-CAGE-AT-0016</strain>
    </source>
</reference>
<dbReference type="InterPro" id="IPR001138">
    <property type="entry name" value="Zn2Cys6_DnaBD"/>
</dbReference>
<evidence type="ECO:0000259" key="3">
    <source>
        <dbReference type="PROSITE" id="PS50048"/>
    </source>
</evidence>
<evidence type="ECO:0000313" key="4">
    <source>
        <dbReference type="EMBL" id="KAH7369142.1"/>
    </source>
</evidence>
<comment type="caution">
    <text evidence="4">The sequence shown here is derived from an EMBL/GenBank/DDBJ whole genome shotgun (WGS) entry which is preliminary data.</text>
</comment>
<dbReference type="InterPro" id="IPR036864">
    <property type="entry name" value="Zn2-C6_fun-type_DNA-bd_sf"/>
</dbReference>
<keyword evidence="1" id="KW-0539">Nucleus</keyword>
<evidence type="ECO:0000256" key="1">
    <source>
        <dbReference type="ARBA" id="ARBA00023242"/>
    </source>
</evidence>
<dbReference type="Pfam" id="PF00172">
    <property type="entry name" value="Zn_clus"/>
    <property type="match status" value="1"/>
</dbReference>
<dbReference type="GO" id="GO:0008270">
    <property type="term" value="F:zinc ion binding"/>
    <property type="evidence" value="ECO:0007669"/>
    <property type="project" value="InterPro"/>
</dbReference>
<dbReference type="AlphaFoldDB" id="A0A8K0TT86"/>
<protein>
    <submittedName>
        <fullName evidence="4">Fungal-specific transcription factor domain-containing protein</fullName>
    </submittedName>
</protein>